<reference evidence="1 2" key="1">
    <citation type="submission" date="2018-08" db="EMBL/GenBank/DDBJ databases">
        <title>A genome reference for cultivated species of the human gut microbiota.</title>
        <authorList>
            <person name="Zou Y."/>
            <person name="Xue W."/>
            <person name="Luo G."/>
        </authorList>
    </citation>
    <scope>NUCLEOTIDE SEQUENCE [LARGE SCALE GENOMIC DNA]</scope>
    <source>
        <strain evidence="1 2">AM25-21AC</strain>
    </source>
</reference>
<dbReference type="RefSeq" id="WP_005841461.1">
    <property type="nucleotide sequence ID" value="NZ_CABKNT010000005.1"/>
</dbReference>
<evidence type="ECO:0000313" key="2">
    <source>
        <dbReference type="Proteomes" id="UP000283442"/>
    </source>
</evidence>
<dbReference type="OrthoDB" id="1664066at2"/>
<name>A0A414NUK0_9FIRM</name>
<dbReference type="Proteomes" id="UP000283442">
    <property type="component" value="Unassembled WGS sequence"/>
</dbReference>
<gene>
    <name evidence="1" type="ORF">DW674_09835</name>
</gene>
<organism evidence="1 2">
    <name type="scientific">Mitsuokella multacida</name>
    <dbReference type="NCBI Taxonomy" id="52226"/>
    <lineage>
        <taxon>Bacteria</taxon>
        <taxon>Bacillati</taxon>
        <taxon>Bacillota</taxon>
        <taxon>Negativicutes</taxon>
        <taxon>Selenomonadales</taxon>
        <taxon>Selenomonadaceae</taxon>
        <taxon>Mitsuokella</taxon>
    </lineage>
</organism>
<dbReference type="AlphaFoldDB" id="A0A414NUK0"/>
<sequence>MKLRKALTITGLFFIILIVLGELLLPPVVESALESRLSQKFSTPHVEVELSASPRLKLLLGRTDSLKVTVQDGQVGQLRVHEMALSGRNTVFDFGAFSEGRLALSQAEALSLTAMFDENGLREALARKISKADNVEVHITDDNVLVTADTNLLGHKAQLSLVGHIVADDGTLYFDTDQFDIQNSPFGTARLGDTLGRIALVKPEQLPLKMRIVSVDQQEGSVLVRAGEE</sequence>
<dbReference type="EMBL" id="QRHE01000011">
    <property type="protein sequence ID" value="RHF50769.1"/>
    <property type="molecule type" value="Genomic_DNA"/>
</dbReference>
<evidence type="ECO:0000313" key="1">
    <source>
        <dbReference type="EMBL" id="RHF50769.1"/>
    </source>
</evidence>
<dbReference type="GeneID" id="93481684"/>
<comment type="caution">
    <text evidence="1">The sequence shown here is derived from an EMBL/GenBank/DDBJ whole genome shotgun (WGS) entry which is preliminary data.</text>
</comment>
<dbReference type="Pfam" id="PF11209">
    <property type="entry name" value="LmeA"/>
    <property type="match status" value="1"/>
</dbReference>
<dbReference type="InterPro" id="IPR021373">
    <property type="entry name" value="DUF2993"/>
</dbReference>
<protein>
    <submittedName>
        <fullName evidence="1">DUF2993 domain-containing protein</fullName>
    </submittedName>
</protein>
<accession>A0A414NUK0</accession>
<proteinExistence type="predicted"/>